<reference evidence="7 8" key="1">
    <citation type="submission" date="2017-05" db="EMBL/GenBank/DDBJ databases">
        <title>Vagococcus spp. assemblies.</title>
        <authorList>
            <person name="Gulvik C.A."/>
        </authorList>
    </citation>
    <scope>NUCLEOTIDE SEQUENCE [LARGE SCALE GENOMIC DNA]</scope>
    <source>
        <strain evidence="7 8">NCFB 2497</strain>
    </source>
</reference>
<dbReference type="Gene3D" id="2.40.50.100">
    <property type="match status" value="1"/>
</dbReference>
<dbReference type="RefSeq" id="WP_114290445.1">
    <property type="nucleotide sequence ID" value="NZ_JBMEAJ010000006.1"/>
</dbReference>
<dbReference type="InterPro" id="IPR003593">
    <property type="entry name" value="AAA+_ATPase"/>
</dbReference>
<dbReference type="InterPro" id="IPR008995">
    <property type="entry name" value="Mo/tungstate-bd_C_term_dom"/>
</dbReference>
<dbReference type="GeneID" id="63147428"/>
<dbReference type="InterPro" id="IPR027417">
    <property type="entry name" value="P-loop_NTPase"/>
</dbReference>
<evidence type="ECO:0000256" key="3">
    <source>
        <dbReference type="ARBA" id="ARBA00022741"/>
    </source>
</evidence>
<dbReference type="EMBL" id="NGJX01000015">
    <property type="protein sequence ID" value="RST99412.1"/>
    <property type="molecule type" value="Genomic_DNA"/>
</dbReference>
<proteinExistence type="predicted"/>
<keyword evidence="1" id="KW-0813">Transport</keyword>
<dbReference type="InterPro" id="IPR047641">
    <property type="entry name" value="ABC_transpr_MalK/UgpC-like"/>
</dbReference>
<dbReference type="FunFam" id="3.40.50.300:FF:000042">
    <property type="entry name" value="Maltose/maltodextrin ABC transporter, ATP-binding protein"/>
    <property type="match status" value="1"/>
</dbReference>
<evidence type="ECO:0000256" key="5">
    <source>
        <dbReference type="ARBA" id="ARBA00022967"/>
    </source>
</evidence>
<dbReference type="GO" id="GO:0005524">
    <property type="term" value="F:ATP binding"/>
    <property type="evidence" value="ECO:0007669"/>
    <property type="project" value="UniProtKB-KW"/>
</dbReference>
<organism evidence="7 8">
    <name type="scientific">Vagococcus fluvialis</name>
    <dbReference type="NCBI Taxonomy" id="2738"/>
    <lineage>
        <taxon>Bacteria</taxon>
        <taxon>Bacillati</taxon>
        <taxon>Bacillota</taxon>
        <taxon>Bacilli</taxon>
        <taxon>Lactobacillales</taxon>
        <taxon>Enterococcaceae</taxon>
        <taxon>Vagococcus</taxon>
    </lineage>
</organism>
<comment type="caution">
    <text evidence="7">The sequence shown here is derived from an EMBL/GenBank/DDBJ whole genome shotgun (WGS) entry which is preliminary data.</text>
</comment>
<keyword evidence="5" id="KW-1278">Translocase</keyword>
<dbReference type="InterPro" id="IPR003439">
    <property type="entry name" value="ABC_transporter-like_ATP-bd"/>
</dbReference>
<dbReference type="GO" id="GO:0140359">
    <property type="term" value="F:ABC-type transporter activity"/>
    <property type="evidence" value="ECO:0007669"/>
    <property type="project" value="UniProtKB-ARBA"/>
</dbReference>
<evidence type="ECO:0000256" key="6">
    <source>
        <dbReference type="ARBA" id="ARBA00023136"/>
    </source>
</evidence>
<dbReference type="SUPFAM" id="SSF52540">
    <property type="entry name" value="P-loop containing nucleoside triphosphate hydrolases"/>
    <property type="match status" value="1"/>
</dbReference>
<keyword evidence="8" id="KW-1185">Reference proteome</keyword>
<evidence type="ECO:0000313" key="8">
    <source>
        <dbReference type="Proteomes" id="UP000288197"/>
    </source>
</evidence>
<dbReference type="PANTHER" id="PTHR43875">
    <property type="entry name" value="MALTODEXTRIN IMPORT ATP-BINDING PROTEIN MSMX"/>
    <property type="match status" value="1"/>
</dbReference>
<dbReference type="AlphaFoldDB" id="A0A369AQS7"/>
<dbReference type="InterPro" id="IPR012340">
    <property type="entry name" value="NA-bd_OB-fold"/>
</dbReference>
<keyword evidence="2" id="KW-1003">Cell membrane</keyword>
<dbReference type="OrthoDB" id="9790614at2"/>
<dbReference type="Proteomes" id="UP000288197">
    <property type="component" value="Unassembled WGS sequence"/>
</dbReference>
<dbReference type="PROSITE" id="PS50893">
    <property type="entry name" value="ABC_TRANSPORTER_2"/>
    <property type="match status" value="1"/>
</dbReference>
<dbReference type="SUPFAM" id="SSF50331">
    <property type="entry name" value="MOP-like"/>
    <property type="match status" value="1"/>
</dbReference>
<dbReference type="Pfam" id="PF00005">
    <property type="entry name" value="ABC_tran"/>
    <property type="match status" value="1"/>
</dbReference>
<evidence type="ECO:0000256" key="4">
    <source>
        <dbReference type="ARBA" id="ARBA00022840"/>
    </source>
</evidence>
<dbReference type="Pfam" id="PF08402">
    <property type="entry name" value="TOBE_2"/>
    <property type="match status" value="1"/>
</dbReference>
<sequence>MGKEINLIKASKKYGDTLILKEIDLHIQAGERLVLLGPSGSGKSTLLRMIAGLEEITTGDIFLDNELANHKECGERDMAMVFQNYALYPHMSVSDNIAFALKANKVKSEEIEKRLVDALDMLALTPFKDRLPKDLSGGQRQRTALARAIVKRSDYFLLDEPLSNLDVRLRQEARMELVRIHNKYNQTFVYVTHDQIEAMTLAHRIVLLNEGEIQMIATPLNVYLRPTNLFTATFIGSPGMNILTGDFRRNHYLIGGQSIPLNYEWEAYLKEQADELVLGIRPENIHLSKIEGDVRGVIEYKELMGQHYALTISVSGEEIIVLSDLGKWHVGDTVYLDFPTEKLHFFSKETTQNLGYPFELKEGEMTDEIFTFI</sequence>
<evidence type="ECO:0000256" key="1">
    <source>
        <dbReference type="ARBA" id="ARBA00022448"/>
    </source>
</evidence>
<keyword evidence="6" id="KW-0472">Membrane</keyword>
<dbReference type="GO" id="GO:0016887">
    <property type="term" value="F:ATP hydrolysis activity"/>
    <property type="evidence" value="ECO:0007669"/>
    <property type="project" value="InterPro"/>
</dbReference>
<dbReference type="Gene3D" id="3.40.50.300">
    <property type="entry name" value="P-loop containing nucleotide triphosphate hydrolases"/>
    <property type="match status" value="1"/>
</dbReference>
<dbReference type="Gene3D" id="2.40.50.140">
    <property type="entry name" value="Nucleic acid-binding proteins"/>
    <property type="match status" value="1"/>
</dbReference>
<accession>A0A369AQS7</accession>
<evidence type="ECO:0000256" key="2">
    <source>
        <dbReference type="ARBA" id="ARBA00022475"/>
    </source>
</evidence>
<dbReference type="InterPro" id="IPR013611">
    <property type="entry name" value="Transp-assoc_OB_typ2"/>
</dbReference>
<protein>
    <submittedName>
        <fullName evidence="7">Sugar ABC transporter ATP-binding protein</fullName>
    </submittedName>
</protein>
<gene>
    <name evidence="7" type="ORF">CBF32_11755</name>
</gene>
<dbReference type="SMART" id="SM00382">
    <property type="entry name" value="AAA"/>
    <property type="match status" value="1"/>
</dbReference>
<dbReference type="GO" id="GO:0055052">
    <property type="term" value="C:ATP-binding cassette (ABC) transporter complex, substrate-binding subunit-containing"/>
    <property type="evidence" value="ECO:0007669"/>
    <property type="project" value="TreeGrafter"/>
</dbReference>
<name>A0A369AQS7_9ENTE</name>
<evidence type="ECO:0000313" key="7">
    <source>
        <dbReference type="EMBL" id="RST99412.1"/>
    </source>
</evidence>
<keyword evidence="3" id="KW-0547">Nucleotide-binding</keyword>
<dbReference type="PANTHER" id="PTHR43875:SF15">
    <property type="entry name" value="TREHALOSE IMPORT ATP-BINDING PROTEIN SUGC"/>
    <property type="match status" value="1"/>
</dbReference>
<keyword evidence="4 7" id="KW-0067">ATP-binding</keyword>